<dbReference type="Gene3D" id="2.60.40.1120">
    <property type="entry name" value="Carboxypeptidase-like, regulatory domain"/>
    <property type="match status" value="1"/>
</dbReference>
<evidence type="ECO:0000256" key="6">
    <source>
        <dbReference type="ARBA" id="ARBA00023237"/>
    </source>
</evidence>
<keyword evidence="4 7" id="KW-0812">Transmembrane</keyword>
<dbReference type="Pfam" id="PF25183">
    <property type="entry name" value="OMP_b-brl_4"/>
    <property type="match status" value="1"/>
</dbReference>
<keyword evidence="5 7" id="KW-0472">Membrane</keyword>
<keyword evidence="10" id="KW-1185">Reference proteome</keyword>
<dbReference type="RefSeq" id="WP_082125535.1">
    <property type="nucleotide sequence ID" value="NZ_JACHEK010000015.1"/>
</dbReference>
<dbReference type="Proteomes" id="UP000538666">
    <property type="component" value="Unassembled WGS sequence"/>
</dbReference>
<keyword evidence="3" id="KW-1134">Transmembrane beta strand</keyword>
<dbReference type="EMBL" id="JACHEK010000015">
    <property type="protein sequence ID" value="MBB6147376.1"/>
    <property type="molecule type" value="Genomic_DNA"/>
</dbReference>
<evidence type="ECO:0000256" key="2">
    <source>
        <dbReference type="ARBA" id="ARBA00022448"/>
    </source>
</evidence>
<organism evidence="9 10">
    <name type="scientific">Silvibacterium bohemicum</name>
    <dbReference type="NCBI Taxonomy" id="1577686"/>
    <lineage>
        <taxon>Bacteria</taxon>
        <taxon>Pseudomonadati</taxon>
        <taxon>Acidobacteriota</taxon>
        <taxon>Terriglobia</taxon>
        <taxon>Terriglobales</taxon>
        <taxon>Acidobacteriaceae</taxon>
        <taxon>Silvibacterium</taxon>
    </lineage>
</organism>
<dbReference type="Pfam" id="PF13620">
    <property type="entry name" value="CarboxypepD_reg"/>
    <property type="match status" value="1"/>
</dbReference>
<evidence type="ECO:0000259" key="8">
    <source>
        <dbReference type="Pfam" id="PF25183"/>
    </source>
</evidence>
<dbReference type="GO" id="GO:0015344">
    <property type="term" value="F:siderophore uptake transmembrane transporter activity"/>
    <property type="evidence" value="ECO:0007669"/>
    <property type="project" value="TreeGrafter"/>
</dbReference>
<dbReference type="Gene3D" id="2.40.170.20">
    <property type="entry name" value="TonB-dependent receptor, beta-barrel domain"/>
    <property type="match status" value="1"/>
</dbReference>
<dbReference type="GO" id="GO:0044718">
    <property type="term" value="P:siderophore transmembrane transport"/>
    <property type="evidence" value="ECO:0007669"/>
    <property type="project" value="TreeGrafter"/>
</dbReference>
<dbReference type="SUPFAM" id="SSF49452">
    <property type="entry name" value="Starch-binding domain-like"/>
    <property type="match status" value="1"/>
</dbReference>
<evidence type="ECO:0000313" key="9">
    <source>
        <dbReference type="EMBL" id="MBB6147376.1"/>
    </source>
</evidence>
<reference evidence="9 10" key="1">
    <citation type="submission" date="2020-08" db="EMBL/GenBank/DDBJ databases">
        <title>Genomic Encyclopedia of Type Strains, Phase IV (KMG-IV): sequencing the most valuable type-strain genomes for metagenomic binning, comparative biology and taxonomic classification.</title>
        <authorList>
            <person name="Goeker M."/>
        </authorList>
    </citation>
    <scope>NUCLEOTIDE SEQUENCE [LARGE SCALE GENOMIC DNA]</scope>
    <source>
        <strain evidence="9 10">DSM 103733</strain>
    </source>
</reference>
<protein>
    <recommendedName>
        <fullName evidence="8">TonB-dependent transporter Oar-like beta-barrel domain-containing protein</fullName>
    </recommendedName>
</protein>
<evidence type="ECO:0000256" key="1">
    <source>
        <dbReference type="ARBA" id="ARBA00004571"/>
    </source>
</evidence>
<comment type="subcellular location">
    <subcellularLocation>
        <location evidence="1">Cell outer membrane</location>
        <topology evidence="1">Multi-pass membrane protein</topology>
    </subcellularLocation>
</comment>
<evidence type="ECO:0000256" key="3">
    <source>
        <dbReference type="ARBA" id="ARBA00022452"/>
    </source>
</evidence>
<dbReference type="SUPFAM" id="SSF56935">
    <property type="entry name" value="Porins"/>
    <property type="match status" value="1"/>
</dbReference>
<dbReference type="InterPro" id="IPR039426">
    <property type="entry name" value="TonB-dep_rcpt-like"/>
</dbReference>
<keyword evidence="2" id="KW-0813">Transport</keyword>
<dbReference type="InterPro" id="IPR013784">
    <property type="entry name" value="Carb-bd-like_fold"/>
</dbReference>
<proteinExistence type="predicted"/>
<dbReference type="PANTHER" id="PTHR30069">
    <property type="entry name" value="TONB-DEPENDENT OUTER MEMBRANE RECEPTOR"/>
    <property type="match status" value="1"/>
</dbReference>
<dbReference type="OrthoDB" id="98676at2"/>
<dbReference type="GO" id="GO:0030246">
    <property type="term" value="F:carbohydrate binding"/>
    <property type="evidence" value="ECO:0007669"/>
    <property type="project" value="InterPro"/>
</dbReference>
<feature type="domain" description="TonB-dependent transporter Oar-like beta-barrel" evidence="8">
    <location>
        <begin position="367"/>
        <end position="607"/>
    </location>
</feature>
<accession>A0A841K1E3</accession>
<feature type="transmembrane region" description="Helical" evidence="7">
    <location>
        <begin position="69"/>
        <end position="89"/>
    </location>
</feature>
<evidence type="ECO:0000313" key="10">
    <source>
        <dbReference type="Proteomes" id="UP000538666"/>
    </source>
</evidence>
<evidence type="ECO:0000256" key="7">
    <source>
        <dbReference type="SAM" id="Phobius"/>
    </source>
</evidence>
<keyword evidence="7" id="KW-1133">Transmembrane helix</keyword>
<name>A0A841K1E3_9BACT</name>
<dbReference type="GO" id="GO:0009279">
    <property type="term" value="C:cell outer membrane"/>
    <property type="evidence" value="ECO:0007669"/>
    <property type="project" value="UniProtKB-SubCell"/>
</dbReference>
<sequence length="1013" mass="110226">MARRTANFCPGLFRLRERAAIEISQTLRIAGRPVAPKFLLATSLARLSMPARSFFAFCRQSRPNSVTRLAIAAAKAAIVPCLFVGWMGWTVAVAQAPASSPQLPGALTGVVADPSGALVPSAVVTLEGSDHSQLSTSTDTQGTFRFATVLPGTYQLIIVAHGFRSEARDGVAIQAGETLRLRIDLRIDIQHQQIAVSGEELDASPDLSPGAIVLSPSDLKSLPTNPIDLQTQLQLIAGSDPTTPPQLYIDGFTGTRLPPKSSIREIRINQNPYSAQYDTIGLGRIEVFTKPGSDKLHGDLTLLGDDSGLNSSNPYVVGQPAYSAFYSQGAIGGPLTKNSSWLLTGDRQDVGAQSFVYATTSSNSPVVATTVNSPQTSTDLGPRLDFQLGAVHTLTVRYQFGRQDQDNLLQSQLSLPSQAIDTRHTDQTLQLSDTQTWTEHVINETRFQFMRINDSSLSLSSAPSVLVQGAFNGGGNAIDQLHDGQNRYEVQNYLSLLRGNHLIRIGGRLRDTQDSNTSSDGYNGVYIFSSLGAYELTTQGLAEGLSPAQIRANGGGASYFTYAQGNPRVNVNLADLGLYLEDEWKITPNTTLDAGLRYETQSHIHDHADFAPRLSWSWAIGAGHDGNRDKPAWGVLRAGIGVFYQRFGVDSVDLAERENGITQRQYSVNDPDFYPARPQPDALGPNAQPIIYRIGAQLHAPYIVQQGVSLDKDFFKRLTLSIDYSFYRGVDQFLLRNVNAPLPGTYNPDDPSSGIRPVTDGGNIYEYESEGISKRNRLLLNVHYRTKPVTFYGIYIFGYSKANTTGASYTPSNQYDLHADYGRAANDLRNRAYFGGLANLPFKFQIDPFLVLESSMPFNITTGTDLNGDSQFNDRPAFATDLSRPSVYRTKWGNFDAAPLSGQTIIPINYGSGPSVAMLQMLLSRTFAVGPRIGDSSVQPAAPGSKILKQEIPRKYQLNLGIEAQNVLNIVNGGLPIGVLGAPLFGHSTSLSSTQFSNTQANRILYLHMDLSF</sequence>
<keyword evidence="6" id="KW-0998">Cell outer membrane</keyword>
<dbReference type="InterPro" id="IPR057601">
    <property type="entry name" value="Oar-like_b-barrel"/>
</dbReference>
<evidence type="ECO:0000256" key="4">
    <source>
        <dbReference type="ARBA" id="ARBA00022692"/>
    </source>
</evidence>
<dbReference type="PANTHER" id="PTHR30069:SF46">
    <property type="entry name" value="OAR PROTEIN"/>
    <property type="match status" value="1"/>
</dbReference>
<dbReference type="InterPro" id="IPR036942">
    <property type="entry name" value="Beta-barrel_TonB_sf"/>
</dbReference>
<dbReference type="AlphaFoldDB" id="A0A841K1E3"/>
<gene>
    <name evidence="9" type="ORF">HNQ77_005372</name>
</gene>
<comment type="caution">
    <text evidence="9">The sequence shown here is derived from an EMBL/GenBank/DDBJ whole genome shotgun (WGS) entry which is preliminary data.</text>
</comment>
<evidence type="ECO:0000256" key="5">
    <source>
        <dbReference type="ARBA" id="ARBA00023136"/>
    </source>
</evidence>